<dbReference type="Pfam" id="PF06779">
    <property type="entry name" value="MFS_4"/>
    <property type="match status" value="1"/>
</dbReference>
<evidence type="ECO:0000256" key="5">
    <source>
        <dbReference type="SAM" id="Phobius"/>
    </source>
</evidence>
<dbReference type="PANTHER" id="PTHR23537:SF1">
    <property type="entry name" value="SUGAR TRANSPORTER"/>
    <property type="match status" value="1"/>
</dbReference>
<feature type="transmembrane region" description="Helical" evidence="5">
    <location>
        <begin position="300"/>
        <end position="317"/>
    </location>
</feature>
<sequence length="416" mass="43172">MTNRIVETFASIILGTIDKVTPKTLSDSHNDLLTAIELALAPAVVLGLARFAYALLLPSMRSQLALSLGQAGALNSANAAGYLVGALSSDTLALRLGTRRVFLWSLGSTTATLFLTAASKSVLLLIVLRGLSGAGGALAFITGAALASQIGVRGGRATVVLSTYFAGGGLGIVISGLLVPLLLSVTGASVGWRLGWILLGALGVAAFFPALIGARRCEEPPQRPSHDRHWPARRFLALLSSYGLFGLGYIAYITFIVAYIKDRGAHTTEVTVFWVVLGISSILSVVIWSAPIARLRRAHSTTLILLVVTVGAALPVVSRYPFVAYLSAILFGGSFLAVVTSVTSVARHSLPKHHWSEAIATLTVAFAVGQIVGPVLTGVISEGSAGLSVGLLVSASLLLLASIVALFQSDKPTAPS</sequence>
<dbReference type="RefSeq" id="WP_178138827.1">
    <property type="nucleotide sequence ID" value="NZ_FQUL01000060.1"/>
</dbReference>
<keyword evidence="2 5" id="KW-0812">Transmembrane</keyword>
<dbReference type="InterPro" id="IPR020846">
    <property type="entry name" value="MFS_dom"/>
</dbReference>
<comment type="subcellular location">
    <subcellularLocation>
        <location evidence="1">Cell membrane</location>
        <topology evidence="1">Multi-pass membrane protein</topology>
    </subcellularLocation>
</comment>
<reference evidence="8" key="1">
    <citation type="submission" date="2016-11" db="EMBL/GenBank/DDBJ databases">
        <authorList>
            <person name="Varghese N."/>
            <person name="Submissions S."/>
        </authorList>
    </citation>
    <scope>NUCLEOTIDE SEQUENCE [LARGE SCALE GENOMIC DNA]</scope>
    <source>
        <strain evidence="8">DSM 19514</strain>
    </source>
</reference>
<keyword evidence="3 5" id="KW-1133">Transmembrane helix</keyword>
<evidence type="ECO:0000256" key="1">
    <source>
        <dbReference type="ARBA" id="ARBA00004651"/>
    </source>
</evidence>
<keyword evidence="4 5" id="KW-0472">Membrane</keyword>
<feature type="transmembrane region" description="Helical" evidence="5">
    <location>
        <begin position="323"/>
        <end position="346"/>
    </location>
</feature>
<evidence type="ECO:0000256" key="4">
    <source>
        <dbReference type="ARBA" id="ARBA00023136"/>
    </source>
</evidence>
<evidence type="ECO:0000313" key="8">
    <source>
        <dbReference type="Proteomes" id="UP000184295"/>
    </source>
</evidence>
<feature type="transmembrane region" description="Helical" evidence="5">
    <location>
        <begin position="358"/>
        <end position="380"/>
    </location>
</feature>
<evidence type="ECO:0000256" key="2">
    <source>
        <dbReference type="ARBA" id="ARBA00022692"/>
    </source>
</evidence>
<dbReference type="SUPFAM" id="SSF103473">
    <property type="entry name" value="MFS general substrate transporter"/>
    <property type="match status" value="1"/>
</dbReference>
<dbReference type="Proteomes" id="UP000184295">
    <property type="component" value="Unassembled WGS sequence"/>
</dbReference>
<feature type="transmembrane region" description="Helical" evidence="5">
    <location>
        <begin position="272"/>
        <end position="293"/>
    </location>
</feature>
<evidence type="ECO:0000313" key="7">
    <source>
        <dbReference type="EMBL" id="SHF02767.1"/>
    </source>
</evidence>
<dbReference type="InterPro" id="IPR036259">
    <property type="entry name" value="MFS_trans_sf"/>
</dbReference>
<evidence type="ECO:0000256" key="3">
    <source>
        <dbReference type="ARBA" id="ARBA00022989"/>
    </source>
</evidence>
<feature type="transmembrane region" description="Helical" evidence="5">
    <location>
        <begin position="194"/>
        <end position="214"/>
    </location>
</feature>
<keyword evidence="8" id="KW-1185">Reference proteome</keyword>
<dbReference type="Gene3D" id="1.20.1250.20">
    <property type="entry name" value="MFS general substrate transporter like domains"/>
    <property type="match status" value="1"/>
</dbReference>
<dbReference type="InterPro" id="IPR010645">
    <property type="entry name" value="MFS_4"/>
</dbReference>
<feature type="transmembrane region" description="Helical" evidence="5">
    <location>
        <begin position="124"/>
        <end position="147"/>
    </location>
</feature>
<feature type="transmembrane region" description="Helical" evidence="5">
    <location>
        <begin position="159"/>
        <end position="182"/>
    </location>
</feature>
<dbReference type="GO" id="GO:0005886">
    <property type="term" value="C:plasma membrane"/>
    <property type="evidence" value="ECO:0007669"/>
    <property type="project" value="UniProtKB-SubCell"/>
</dbReference>
<dbReference type="PROSITE" id="PS50850">
    <property type="entry name" value="MFS"/>
    <property type="match status" value="1"/>
</dbReference>
<dbReference type="AlphaFoldDB" id="A0A1M4YAE5"/>
<proteinExistence type="predicted"/>
<feature type="transmembrane region" description="Helical" evidence="5">
    <location>
        <begin position="386"/>
        <end position="407"/>
    </location>
</feature>
<accession>A0A1M4YAE5</accession>
<dbReference type="EMBL" id="FQUL01000060">
    <property type="protein sequence ID" value="SHF02767.1"/>
    <property type="molecule type" value="Genomic_DNA"/>
</dbReference>
<name>A0A1M4YAE5_9ACTN</name>
<feature type="transmembrane region" description="Helical" evidence="5">
    <location>
        <begin position="235"/>
        <end position="260"/>
    </location>
</feature>
<gene>
    <name evidence="7" type="ORF">SAMN02745225_02290</name>
</gene>
<organism evidence="7 8">
    <name type="scientific">Ferrithrix thermotolerans DSM 19514</name>
    <dbReference type="NCBI Taxonomy" id="1121881"/>
    <lineage>
        <taxon>Bacteria</taxon>
        <taxon>Bacillati</taxon>
        <taxon>Actinomycetota</taxon>
        <taxon>Acidimicrobiia</taxon>
        <taxon>Acidimicrobiales</taxon>
        <taxon>Acidimicrobiaceae</taxon>
        <taxon>Ferrithrix</taxon>
    </lineage>
</organism>
<protein>
    <submittedName>
        <fullName evidence="7">Predicted arabinose efflux permease, MFS family</fullName>
    </submittedName>
</protein>
<feature type="transmembrane region" description="Helical" evidence="5">
    <location>
        <begin position="32"/>
        <end position="56"/>
    </location>
</feature>
<dbReference type="PANTHER" id="PTHR23537">
    <property type="match status" value="1"/>
</dbReference>
<dbReference type="STRING" id="1121881.SAMN02745225_02290"/>
<dbReference type="GO" id="GO:0022857">
    <property type="term" value="F:transmembrane transporter activity"/>
    <property type="evidence" value="ECO:0007669"/>
    <property type="project" value="InterPro"/>
</dbReference>
<evidence type="ECO:0000259" key="6">
    <source>
        <dbReference type="PROSITE" id="PS50850"/>
    </source>
</evidence>
<feature type="domain" description="Major facilitator superfamily (MFS) profile" evidence="6">
    <location>
        <begin position="35"/>
        <end position="413"/>
    </location>
</feature>